<keyword evidence="3" id="KW-0808">Transferase</keyword>
<reference evidence="6" key="3">
    <citation type="submission" date="2016-11" db="EMBL/GenBank/DDBJ databases">
        <authorList>
            <person name="Varghese N."/>
            <person name="Submissions S."/>
        </authorList>
    </citation>
    <scope>NUCLEOTIDE SEQUENCE [LARGE SCALE GENOMIC DNA]</scope>
    <source>
        <strain evidence="6">DX253</strain>
    </source>
</reference>
<keyword evidence="6" id="KW-1185">Reference proteome</keyword>
<accession>E7QY11</accession>
<dbReference type="PANTHER" id="PTHR11786">
    <property type="entry name" value="N-HYDROXYARYLAMINE O-ACETYLTRANSFERASE"/>
    <property type="match status" value="1"/>
</dbReference>
<evidence type="ECO:0000256" key="1">
    <source>
        <dbReference type="ARBA" id="ARBA00006547"/>
    </source>
</evidence>
<dbReference type="GO" id="GO:0016407">
    <property type="term" value="F:acetyltransferase activity"/>
    <property type="evidence" value="ECO:0007669"/>
    <property type="project" value="InterPro"/>
</dbReference>
<evidence type="ECO:0000256" key="2">
    <source>
        <dbReference type="SAM" id="MobiDB-lite"/>
    </source>
</evidence>
<evidence type="ECO:0000313" key="3">
    <source>
        <dbReference type="EMBL" id="EFW90477.1"/>
    </source>
</evidence>
<feature type="region of interest" description="Disordered" evidence="2">
    <location>
        <begin position="229"/>
        <end position="248"/>
    </location>
</feature>
<dbReference type="RefSeq" id="WP_007982354.1">
    <property type="nucleotide sequence ID" value="NZ_AEMG01000025.1"/>
</dbReference>
<evidence type="ECO:0000313" key="6">
    <source>
        <dbReference type="Proteomes" id="UP000184203"/>
    </source>
</evidence>
<dbReference type="SUPFAM" id="SSF54001">
    <property type="entry name" value="Cysteine proteinases"/>
    <property type="match status" value="1"/>
</dbReference>
<dbReference type="Proteomes" id="UP000184203">
    <property type="component" value="Unassembled WGS sequence"/>
</dbReference>
<reference evidence="3 5" key="1">
    <citation type="journal article" date="2014" name="ISME J.">
        <title>Trehalose/2-sulfotrehalose biosynthesis and glycine-betaine uptake are widely spread mechanisms for osmoadaptation in the Halobacteriales.</title>
        <authorList>
            <person name="Youssef N.H."/>
            <person name="Savage-Ashlock K.N."/>
            <person name="McCully A.L."/>
            <person name="Luedtke B."/>
            <person name="Shaw E.I."/>
            <person name="Hoff W.D."/>
            <person name="Elshahed M.S."/>
        </authorList>
    </citation>
    <scope>NUCLEOTIDE SEQUENCE [LARGE SCALE GENOMIC DNA]</scope>
    <source>
        <strain evidence="3 5">DX253</strain>
    </source>
</reference>
<protein>
    <submittedName>
        <fullName evidence="3">N-acetyltransferase</fullName>
    </submittedName>
    <submittedName>
        <fullName evidence="4">N-hydroxyarylamine O-acetyltransferase</fullName>
    </submittedName>
</protein>
<organism evidence="3 5">
    <name type="scientific">Haladaptatus paucihalophilus DX253</name>
    <dbReference type="NCBI Taxonomy" id="797209"/>
    <lineage>
        <taxon>Archaea</taxon>
        <taxon>Methanobacteriati</taxon>
        <taxon>Methanobacteriota</taxon>
        <taxon>Stenosarchaea group</taxon>
        <taxon>Halobacteria</taxon>
        <taxon>Halobacteriales</taxon>
        <taxon>Haladaptataceae</taxon>
        <taxon>Haladaptatus</taxon>
    </lineage>
</organism>
<evidence type="ECO:0000313" key="5">
    <source>
        <dbReference type="Proteomes" id="UP000003751"/>
    </source>
</evidence>
<dbReference type="OrthoDB" id="201800at2157"/>
<dbReference type="EMBL" id="AEMG01000025">
    <property type="protein sequence ID" value="EFW90477.1"/>
    <property type="molecule type" value="Genomic_DNA"/>
</dbReference>
<dbReference type="InterPro" id="IPR053710">
    <property type="entry name" value="Arylamine_NAT_domain_sf"/>
</dbReference>
<dbReference type="InterPro" id="IPR001447">
    <property type="entry name" value="Arylamine_N-AcTrfase"/>
</dbReference>
<name>E7QY11_HALPU</name>
<dbReference type="Pfam" id="PF00797">
    <property type="entry name" value="Acetyltransf_2"/>
    <property type="match status" value="1"/>
</dbReference>
<comment type="similarity">
    <text evidence="1">Belongs to the arylamine N-acetyltransferase family.</text>
</comment>
<dbReference type="PANTHER" id="PTHR11786:SF0">
    <property type="entry name" value="ARYLAMINE N-ACETYLTRANSFERASE 4-RELATED"/>
    <property type="match status" value="1"/>
</dbReference>
<dbReference type="PATRIC" id="fig|797209.4.peg.3627"/>
<dbReference type="InterPro" id="IPR038765">
    <property type="entry name" value="Papain-like_cys_pep_sf"/>
</dbReference>
<gene>
    <name evidence="4" type="ORF">SAMN05444342_2190</name>
    <name evidence="3" type="ORF">ZOD2009_18504</name>
</gene>
<dbReference type="Gene3D" id="3.30.2140.20">
    <property type="match status" value="1"/>
</dbReference>
<dbReference type="STRING" id="797209.GCA_000376445_02808"/>
<dbReference type="EMBL" id="FRAN01000003">
    <property type="protein sequence ID" value="SHK79084.1"/>
    <property type="molecule type" value="Genomic_DNA"/>
</dbReference>
<dbReference type="eggNOG" id="arCOG13959">
    <property type="taxonomic scope" value="Archaea"/>
</dbReference>
<proteinExistence type="inferred from homology"/>
<feature type="compositionally biased region" description="Basic and acidic residues" evidence="2">
    <location>
        <begin position="233"/>
        <end position="247"/>
    </location>
</feature>
<reference evidence="4" key="2">
    <citation type="submission" date="2016-11" db="EMBL/GenBank/DDBJ databases">
        <authorList>
            <person name="Jaros S."/>
            <person name="Januszkiewicz K."/>
            <person name="Wedrychowicz H."/>
        </authorList>
    </citation>
    <scope>NUCLEOTIDE SEQUENCE [LARGE SCALE GENOMIC DNA]</scope>
    <source>
        <strain evidence="4">DX253</strain>
    </source>
</reference>
<sequence>MNHERYCARIGLDPSSVRDADLETLARLQRAHVTTVPFENVAITGDPFGNREGAGVSLAADDCYDKIVENRRGGFCFELNGLFGDFLAELGFDVSRRAAMMLSDGEARPPANHLTNVVTLDRPYVVDVGMGVPTMRRPLPLDGDATRDGIGVEWRTVESDRPDSDYATQFRDSPAENPEWKTRYVFRDVPRERSYFEATCEYLASAPESPFTGDPVVTIATDSGHAKLTTDALTRHENGEERERSLAEAEWYDALETEFGVTDRPEATRPKR</sequence>
<dbReference type="AlphaFoldDB" id="E7QY11"/>
<evidence type="ECO:0000313" key="4">
    <source>
        <dbReference type="EMBL" id="SHK79084.1"/>
    </source>
</evidence>
<dbReference type="Proteomes" id="UP000003751">
    <property type="component" value="Unassembled WGS sequence"/>
</dbReference>